<keyword evidence="3" id="KW-1185">Reference proteome</keyword>
<organism evidence="2 3">
    <name type="scientific">Paenibacillus radicis</name>
    <name type="common">ex Gao et al. 2016</name>
    <dbReference type="NCBI Taxonomy" id="1737354"/>
    <lineage>
        <taxon>Bacteria</taxon>
        <taxon>Bacillati</taxon>
        <taxon>Bacillota</taxon>
        <taxon>Bacilli</taxon>
        <taxon>Bacillales</taxon>
        <taxon>Paenibacillaceae</taxon>
        <taxon>Paenibacillus</taxon>
    </lineage>
</organism>
<accession>A0A917M1X7</accession>
<gene>
    <name evidence="2" type="ORF">GCM10010918_29930</name>
</gene>
<feature type="signal peptide" evidence="1">
    <location>
        <begin position="1"/>
        <end position="23"/>
    </location>
</feature>
<protein>
    <recommendedName>
        <fullName evidence="4">DUF3887 domain-containing protein</fullName>
    </recommendedName>
</protein>
<evidence type="ECO:0000313" key="2">
    <source>
        <dbReference type="EMBL" id="GGG72209.1"/>
    </source>
</evidence>
<evidence type="ECO:0008006" key="4">
    <source>
        <dbReference type="Google" id="ProtNLM"/>
    </source>
</evidence>
<sequence length="157" mass="16926">MRKSLFLFSFIIAVTALSGQVVAASNTVAASKASPAPTAAAVKQNNPYEVAGIDNAAAFSTFFSKLQKEVKAKNKEAVAGLVSYPLRVNSGGKSIEIKNKKQFIAKYNQIITDKVKKKLLAQKEADLFVNWKGVMVGDGEVWIGQFGKKIAVFAINK</sequence>
<evidence type="ECO:0000313" key="3">
    <source>
        <dbReference type="Proteomes" id="UP000600247"/>
    </source>
</evidence>
<dbReference type="AlphaFoldDB" id="A0A917M1X7"/>
<comment type="caution">
    <text evidence="2">The sequence shown here is derived from an EMBL/GenBank/DDBJ whole genome shotgun (WGS) entry which is preliminary data.</text>
</comment>
<proteinExistence type="predicted"/>
<name>A0A917M1X7_9BACL</name>
<dbReference type="Proteomes" id="UP000600247">
    <property type="component" value="Unassembled WGS sequence"/>
</dbReference>
<dbReference type="RefSeq" id="WP_188890000.1">
    <property type="nucleotide sequence ID" value="NZ_BMHY01000005.1"/>
</dbReference>
<reference evidence="2 3" key="1">
    <citation type="journal article" date="2014" name="Int. J. Syst. Evol. Microbiol.">
        <title>Complete genome sequence of Corynebacterium casei LMG S-19264T (=DSM 44701T), isolated from a smear-ripened cheese.</title>
        <authorList>
            <consortium name="US DOE Joint Genome Institute (JGI-PGF)"/>
            <person name="Walter F."/>
            <person name="Albersmeier A."/>
            <person name="Kalinowski J."/>
            <person name="Ruckert C."/>
        </authorList>
    </citation>
    <scope>NUCLEOTIDE SEQUENCE [LARGE SCALE GENOMIC DNA]</scope>
    <source>
        <strain evidence="2 3">CGMCC 1.15286</strain>
    </source>
</reference>
<feature type="chain" id="PRO_5038591502" description="DUF3887 domain-containing protein" evidence="1">
    <location>
        <begin position="24"/>
        <end position="157"/>
    </location>
</feature>
<dbReference type="EMBL" id="BMHY01000005">
    <property type="protein sequence ID" value="GGG72209.1"/>
    <property type="molecule type" value="Genomic_DNA"/>
</dbReference>
<keyword evidence="1" id="KW-0732">Signal</keyword>
<evidence type="ECO:0000256" key="1">
    <source>
        <dbReference type="SAM" id="SignalP"/>
    </source>
</evidence>